<feature type="transmembrane region" description="Helical" evidence="16">
    <location>
        <begin position="36"/>
        <end position="56"/>
    </location>
</feature>
<dbReference type="EC" id="2.4.99.28" evidence="14"/>
<dbReference type="OrthoDB" id="9768187at2"/>
<evidence type="ECO:0000256" key="5">
    <source>
        <dbReference type="ARBA" id="ARBA00022960"/>
    </source>
</evidence>
<feature type="transmembrane region" description="Helical" evidence="16">
    <location>
        <begin position="68"/>
        <end position="86"/>
    </location>
</feature>
<evidence type="ECO:0000256" key="2">
    <source>
        <dbReference type="ARBA" id="ARBA00022676"/>
    </source>
</evidence>
<keyword evidence="3" id="KW-0808">Transferase</keyword>
<dbReference type="GO" id="GO:0015648">
    <property type="term" value="F:lipid-linked peptidoglycan transporter activity"/>
    <property type="evidence" value="ECO:0007669"/>
    <property type="project" value="TreeGrafter"/>
</dbReference>
<evidence type="ECO:0000313" key="18">
    <source>
        <dbReference type="Proteomes" id="UP000257045"/>
    </source>
</evidence>
<reference evidence="17 18" key="1">
    <citation type="submission" date="2018-04" db="EMBL/GenBank/DDBJ databases">
        <title>Novel Campyloabacter and Helicobacter Species and Strains.</title>
        <authorList>
            <person name="Mannion A.J."/>
            <person name="Shen Z."/>
            <person name="Fox J.G."/>
        </authorList>
    </citation>
    <scope>NUCLEOTIDE SEQUENCE [LARGE SCALE GENOMIC DNA]</scope>
    <source>
        <strain evidence="17 18">MIT 04-9366</strain>
    </source>
</reference>
<evidence type="ECO:0000256" key="16">
    <source>
        <dbReference type="SAM" id="Phobius"/>
    </source>
</evidence>
<keyword evidence="17" id="KW-0131">Cell cycle</keyword>
<keyword evidence="8 16" id="KW-0472">Membrane</keyword>
<organism evidence="17 18">
    <name type="scientific">Helicobacter brantae</name>
    <dbReference type="NCBI Taxonomy" id="375927"/>
    <lineage>
        <taxon>Bacteria</taxon>
        <taxon>Pseudomonadati</taxon>
        <taxon>Campylobacterota</taxon>
        <taxon>Epsilonproteobacteria</taxon>
        <taxon>Campylobacterales</taxon>
        <taxon>Helicobacteraceae</taxon>
        <taxon>Helicobacter</taxon>
    </lineage>
</organism>
<evidence type="ECO:0000256" key="4">
    <source>
        <dbReference type="ARBA" id="ARBA00022692"/>
    </source>
</evidence>
<proteinExistence type="inferred from homology"/>
<evidence type="ECO:0000256" key="12">
    <source>
        <dbReference type="ARBA" id="ARBA00041185"/>
    </source>
</evidence>
<evidence type="ECO:0000256" key="8">
    <source>
        <dbReference type="ARBA" id="ARBA00023136"/>
    </source>
</evidence>
<comment type="similarity">
    <text evidence="11">Belongs to the SEDS family. FtsW subfamily.</text>
</comment>
<evidence type="ECO:0000256" key="15">
    <source>
        <dbReference type="ARBA" id="ARBA00049902"/>
    </source>
</evidence>
<evidence type="ECO:0000256" key="9">
    <source>
        <dbReference type="ARBA" id="ARBA00032370"/>
    </source>
</evidence>
<feature type="transmembrane region" description="Helical" evidence="16">
    <location>
        <begin position="320"/>
        <end position="343"/>
    </location>
</feature>
<sequence length="382" mass="42466">MQKKIFYSAVFLFAVGIVMSYSLSTYTILHFSYQDYHFLFRQFIAVIVGVLLMWGISQIDMDKYFKKLMPYFFLGSLIVIVALYWAPESMATSAGGAKRWLRLGAFSIAPLEFFKIGFVMFLAINLTKNFRLDKKVELKSEIVSLLPYLGLIVMCYGAIVVFQNDFGQVFVMSLILCMMLIFVGGSLRMMLVLLVGIMMLVLLAVGLSSRRIERIKIWMVGLRDMLPSGITQYLRLDELPEPYQLYHAGNAIWNGGFFGNGVGDGVVKLGFLSEAHTDMVLAGLAEEFGVVGIFVVLSVFVFGILFPILKIANRVENRTYSLYCIGIAFLLFFSFFVNAMGVAGLIPIKGIAVPFLSYGGSVTLATSIALGFVLAISKKIAS</sequence>
<feature type="transmembrane region" description="Helical" evidence="16">
    <location>
        <begin position="5"/>
        <end position="24"/>
    </location>
</feature>
<feature type="transmembrane region" description="Helical" evidence="16">
    <location>
        <begin position="355"/>
        <end position="376"/>
    </location>
</feature>
<dbReference type="PANTHER" id="PTHR30474">
    <property type="entry name" value="CELL CYCLE PROTEIN"/>
    <property type="match status" value="1"/>
</dbReference>
<comment type="catalytic activity">
    <reaction evidence="15">
        <text>[GlcNAc-(1-&gt;4)-Mur2Ac(oyl-L-Ala-gamma-D-Glu-L-Lys-D-Ala-D-Ala)](n)-di-trans,octa-cis-undecaprenyl diphosphate + beta-D-GlcNAc-(1-&gt;4)-Mur2Ac(oyl-L-Ala-gamma-D-Glu-L-Lys-D-Ala-D-Ala)-di-trans,octa-cis-undecaprenyl diphosphate = [GlcNAc-(1-&gt;4)-Mur2Ac(oyl-L-Ala-gamma-D-Glu-L-Lys-D-Ala-D-Ala)](n+1)-di-trans,octa-cis-undecaprenyl diphosphate + di-trans,octa-cis-undecaprenyl diphosphate + H(+)</text>
        <dbReference type="Rhea" id="RHEA:23708"/>
        <dbReference type="Rhea" id="RHEA-COMP:9602"/>
        <dbReference type="Rhea" id="RHEA-COMP:9603"/>
        <dbReference type="ChEBI" id="CHEBI:15378"/>
        <dbReference type="ChEBI" id="CHEBI:58405"/>
        <dbReference type="ChEBI" id="CHEBI:60033"/>
        <dbReference type="ChEBI" id="CHEBI:78435"/>
        <dbReference type="EC" id="2.4.99.28"/>
    </reaction>
</comment>
<feature type="transmembrane region" description="Helical" evidence="16">
    <location>
        <begin position="168"/>
        <end position="184"/>
    </location>
</feature>
<evidence type="ECO:0000256" key="1">
    <source>
        <dbReference type="ARBA" id="ARBA00004141"/>
    </source>
</evidence>
<feature type="transmembrane region" description="Helical" evidence="16">
    <location>
        <begin position="288"/>
        <end position="308"/>
    </location>
</feature>
<keyword evidence="17" id="KW-0132">Cell division</keyword>
<keyword evidence="5" id="KW-0133">Cell shape</keyword>
<protein>
    <recommendedName>
        <fullName evidence="12">Probable peptidoglycan glycosyltransferase FtsW</fullName>
        <ecNumber evidence="14">2.4.99.28</ecNumber>
    </recommendedName>
    <alternativeName>
        <fullName evidence="13">Cell division protein FtsW</fullName>
    </alternativeName>
    <alternativeName>
        <fullName evidence="10">Cell wall polymerase</fullName>
    </alternativeName>
    <alternativeName>
        <fullName evidence="9">Peptidoglycan polymerase</fullName>
    </alternativeName>
</protein>
<feature type="transmembrane region" description="Helical" evidence="16">
    <location>
        <begin position="145"/>
        <end position="162"/>
    </location>
</feature>
<comment type="subcellular location">
    <subcellularLocation>
        <location evidence="1">Membrane</location>
        <topology evidence="1">Multi-pass membrane protein</topology>
    </subcellularLocation>
</comment>
<keyword evidence="7 16" id="KW-1133">Transmembrane helix</keyword>
<dbReference type="Proteomes" id="UP000257045">
    <property type="component" value="Unassembled WGS sequence"/>
</dbReference>
<evidence type="ECO:0000256" key="3">
    <source>
        <dbReference type="ARBA" id="ARBA00022679"/>
    </source>
</evidence>
<keyword evidence="2" id="KW-0328">Glycosyltransferase</keyword>
<comment type="caution">
    <text evidence="17">The sequence shown here is derived from an EMBL/GenBank/DDBJ whole genome shotgun (WGS) entry which is preliminary data.</text>
</comment>
<name>A0A3D8IXT3_9HELI</name>
<dbReference type="GO" id="GO:0032153">
    <property type="term" value="C:cell division site"/>
    <property type="evidence" value="ECO:0007669"/>
    <property type="project" value="TreeGrafter"/>
</dbReference>
<gene>
    <name evidence="17" type="ORF">CQA58_07265</name>
</gene>
<dbReference type="GO" id="GO:0009252">
    <property type="term" value="P:peptidoglycan biosynthetic process"/>
    <property type="evidence" value="ECO:0007669"/>
    <property type="project" value="UniProtKB-KW"/>
</dbReference>
<evidence type="ECO:0000256" key="7">
    <source>
        <dbReference type="ARBA" id="ARBA00022989"/>
    </source>
</evidence>
<keyword evidence="18" id="KW-1185">Reference proteome</keyword>
<dbReference type="AlphaFoldDB" id="A0A3D8IXT3"/>
<keyword evidence="6" id="KW-0573">Peptidoglycan synthesis</keyword>
<keyword evidence="4 16" id="KW-0812">Transmembrane</keyword>
<feature type="transmembrane region" description="Helical" evidence="16">
    <location>
        <begin position="106"/>
        <end position="124"/>
    </location>
</feature>
<evidence type="ECO:0000256" key="13">
    <source>
        <dbReference type="ARBA" id="ARBA00041418"/>
    </source>
</evidence>
<evidence type="ECO:0000256" key="6">
    <source>
        <dbReference type="ARBA" id="ARBA00022984"/>
    </source>
</evidence>
<feature type="transmembrane region" description="Helical" evidence="16">
    <location>
        <begin position="191"/>
        <end position="209"/>
    </location>
</feature>
<dbReference type="PANTHER" id="PTHR30474:SF2">
    <property type="entry name" value="PEPTIDOGLYCAN GLYCOSYLTRANSFERASE FTSW-RELATED"/>
    <property type="match status" value="1"/>
</dbReference>
<dbReference type="GO" id="GO:0008955">
    <property type="term" value="F:peptidoglycan glycosyltransferase activity"/>
    <property type="evidence" value="ECO:0007669"/>
    <property type="project" value="UniProtKB-EC"/>
</dbReference>
<evidence type="ECO:0000256" key="10">
    <source>
        <dbReference type="ARBA" id="ARBA00033270"/>
    </source>
</evidence>
<dbReference type="GO" id="GO:0008360">
    <property type="term" value="P:regulation of cell shape"/>
    <property type="evidence" value="ECO:0007669"/>
    <property type="project" value="UniProtKB-KW"/>
</dbReference>
<dbReference type="EMBL" id="NXLV01000016">
    <property type="protein sequence ID" value="RDU69361.1"/>
    <property type="molecule type" value="Genomic_DNA"/>
</dbReference>
<evidence type="ECO:0000256" key="11">
    <source>
        <dbReference type="ARBA" id="ARBA00038053"/>
    </source>
</evidence>
<accession>A0A3D8IXT3</accession>
<dbReference type="InterPro" id="IPR001182">
    <property type="entry name" value="FtsW/RodA"/>
</dbReference>
<dbReference type="RefSeq" id="WP_115570048.1">
    <property type="nucleotide sequence ID" value="NZ_NXLV01000016.1"/>
</dbReference>
<dbReference type="Pfam" id="PF01098">
    <property type="entry name" value="FTSW_RODA_SPOVE"/>
    <property type="match status" value="1"/>
</dbReference>
<dbReference type="GO" id="GO:0051301">
    <property type="term" value="P:cell division"/>
    <property type="evidence" value="ECO:0007669"/>
    <property type="project" value="UniProtKB-KW"/>
</dbReference>
<dbReference type="GO" id="GO:0005886">
    <property type="term" value="C:plasma membrane"/>
    <property type="evidence" value="ECO:0007669"/>
    <property type="project" value="TreeGrafter"/>
</dbReference>
<evidence type="ECO:0000313" key="17">
    <source>
        <dbReference type="EMBL" id="RDU69361.1"/>
    </source>
</evidence>
<evidence type="ECO:0000256" key="14">
    <source>
        <dbReference type="ARBA" id="ARBA00044770"/>
    </source>
</evidence>